<dbReference type="Pfam" id="PF07714">
    <property type="entry name" value="PK_Tyr_Ser-Thr"/>
    <property type="match status" value="1"/>
</dbReference>
<keyword evidence="10" id="KW-0325">Glycoprotein</keyword>
<dbReference type="Gene3D" id="1.10.510.10">
    <property type="entry name" value="Transferase(Phosphotransferase) domain 1"/>
    <property type="match status" value="1"/>
</dbReference>
<dbReference type="Gene3D" id="2.90.10.10">
    <property type="entry name" value="Bulb-type lectin domain"/>
    <property type="match status" value="1"/>
</dbReference>
<comment type="catalytic activity">
    <reaction evidence="12 13">
        <text>L-seryl-[protein] + ATP = O-phospho-L-seryl-[protein] + ADP + H(+)</text>
        <dbReference type="Rhea" id="RHEA:17989"/>
        <dbReference type="Rhea" id="RHEA-COMP:9863"/>
        <dbReference type="Rhea" id="RHEA-COMP:11604"/>
        <dbReference type="ChEBI" id="CHEBI:15378"/>
        <dbReference type="ChEBI" id="CHEBI:29999"/>
        <dbReference type="ChEBI" id="CHEBI:30616"/>
        <dbReference type="ChEBI" id="CHEBI:83421"/>
        <dbReference type="ChEBI" id="CHEBI:456216"/>
        <dbReference type="EC" id="2.7.11.1"/>
    </reaction>
</comment>
<dbReference type="GO" id="GO:0005524">
    <property type="term" value="F:ATP binding"/>
    <property type="evidence" value="ECO:0007669"/>
    <property type="project" value="UniProtKB-KW"/>
</dbReference>
<sequence length="794" mass="90013">MNTFVTAIFFLIFPLVSSLDTLKPGEMLNSSAYLVSTRNIFTLGFYTPEDSNNSSLGIWRTNNALLLVWLANRDTPIQKGSGILMISNTGKVMIEHSGADPIELYTAESGTNLTATLLDSGNFVVKEMKSNKVLWQSFDYPTDTLLPGMKLGVNHRTGRNWTLTSWLSVADFTHANKRKCTYRTTSGAFSLEWDSVRGRLLVKKRGVIYWTSGDLNFEYEDGNLKIYAFDYIVPDSSNLSYIFQNVTNQEEEYFTYSLYYNLFTRGEVKLISGWVLDYQGNIFDISGPPIALGGFCYRYNTTGSSVYQGCKCRSSHQKFSYTYGQFTDDSTIVYEGNSNLSQSDCRANCWNDCSCTGYKHWEQGCVYWGGKTTSFLQDDVFKEAINTLVSETPEESNAPMSQPPNTHVSETAKKNTRGKWIIISVAVAVGLLSMFGSSLFLVRKFREERMKKKKELQELMVLDGYTETTEIENDGGRGYDIKMFTYASLLASTDNFSSINKLGEGGFGPVYKGRLPEGRDIAVKLLSRRSGQGLLEFKTELVLISKLQHRNLVKLLGFCIHGNEKMIIYDYMPNKSLDFFLFDPVKREQLNWETSFNIIEGIAQGLLYLHKYSRLLVIHRDLKAGNILLDEHMNPKISDFGLARIFKENYAFQGIFSVKSDIYSFGVLILEIVSGRRNNSFQHLDGPLTLVEFAWDMWKQSALLNLMDPKLIDSRTEDQLRRCIQVGLLCVQNHANERPLIEDVISMLKIETSSLPVPKEPAFILRNNVVEKLQKSGPQKLSLNEVSYSEMGGR</sequence>
<dbReference type="Pfam" id="PF01453">
    <property type="entry name" value="B_lectin"/>
    <property type="match status" value="1"/>
</dbReference>
<dbReference type="SUPFAM" id="SSF56112">
    <property type="entry name" value="Protein kinase-like (PK-like)"/>
    <property type="match status" value="1"/>
</dbReference>
<name>A0ABD3SK32_9LAMI</name>
<dbReference type="InterPro" id="IPR008271">
    <property type="entry name" value="Ser/Thr_kinase_AS"/>
</dbReference>
<evidence type="ECO:0000256" key="3">
    <source>
        <dbReference type="ARBA" id="ARBA00022527"/>
    </source>
</evidence>
<dbReference type="CDD" id="cd00028">
    <property type="entry name" value="B_lectin"/>
    <property type="match status" value="1"/>
</dbReference>
<dbReference type="Proteomes" id="UP001634393">
    <property type="component" value="Unassembled WGS sequence"/>
</dbReference>
<accession>A0ABD3SK32</accession>
<evidence type="ECO:0000256" key="11">
    <source>
        <dbReference type="ARBA" id="ARBA00047899"/>
    </source>
</evidence>
<dbReference type="PROSITE" id="PS50011">
    <property type="entry name" value="PROTEIN_KINASE_DOM"/>
    <property type="match status" value="1"/>
</dbReference>
<keyword evidence="2" id="KW-1003">Cell membrane</keyword>
<organism evidence="18 19">
    <name type="scientific">Penstemon smallii</name>
    <dbReference type="NCBI Taxonomy" id="265156"/>
    <lineage>
        <taxon>Eukaryota</taxon>
        <taxon>Viridiplantae</taxon>
        <taxon>Streptophyta</taxon>
        <taxon>Embryophyta</taxon>
        <taxon>Tracheophyta</taxon>
        <taxon>Spermatophyta</taxon>
        <taxon>Magnoliopsida</taxon>
        <taxon>eudicotyledons</taxon>
        <taxon>Gunneridae</taxon>
        <taxon>Pentapetalae</taxon>
        <taxon>asterids</taxon>
        <taxon>lamiids</taxon>
        <taxon>Lamiales</taxon>
        <taxon>Plantaginaceae</taxon>
        <taxon>Cheloneae</taxon>
        <taxon>Penstemon</taxon>
    </lineage>
</organism>
<dbReference type="PROSITE" id="PS00108">
    <property type="entry name" value="PROTEIN_KINASE_ST"/>
    <property type="match status" value="1"/>
</dbReference>
<dbReference type="EMBL" id="JBJXBP010000006">
    <property type="protein sequence ID" value="KAL3824850.1"/>
    <property type="molecule type" value="Genomic_DNA"/>
</dbReference>
<evidence type="ECO:0000256" key="9">
    <source>
        <dbReference type="ARBA" id="ARBA00023157"/>
    </source>
</evidence>
<evidence type="ECO:0000256" key="2">
    <source>
        <dbReference type="ARBA" id="ARBA00022475"/>
    </source>
</evidence>
<evidence type="ECO:0000256" key="5">
    <source>
        <dbReference type="ARBA" id="ARBA00022729"/>
    </source>
</evidence>
<keyword evidence="6 13" id="KW-0547">Nucleotide-binding</keyword>
<dbReference type="FunFam" id="1.10.510.10:FF:001023">
    <property type="entry name" value="Os07g0541700 protein"/>
    <property type="match status" value="1"/>
</dbReference>
<keyword evidence="19" id="KW-1185">Reference proteome</keyword>
<dbReference type="PANTHER" id="PTHR27002:SF1087">
    <property type="entry name" value="PROTEIN KINASE DOMAIN-CONTAINING PROTEIN"/>
    <property type="match status" value="1"/>
</dbReference>
<evidence type="ECO:0000256" key="8">
    <source>
        <dbReference type="ARBA" id="ARBA00022840"/>
    </source>
</evidence>
<evidence type="ECO:0000256" key="1">
    <source>
        <dbReference type="ARBA" id="ARBA00004251"/>
    </source>
</evidence>
<keyword evidence="14" id="KW-0812">Transmembrane</keyword>
<dbReference type="FunFam" id="3.30.200.20:FF:000951">
    <property type="entry name" value="Uncharacterized protein"/>
    <property type="match status" value="1"/>
</dbReference>
<keyword evidence="4 13" id="KW-0808">Transferase</keyword>
<keyword evidence="14" id="KW-1133">Transmembrane helix</keyword>
<feature type="signal peptide" evidence="15">
    <location>
        <begin position="1"/>
        <end position="18"/>
    </location>
</feature>
<evidence type="ECO:0000313" key="19">
    <source>
        <dbReference type="Proteomes" id="UP001634393"/>
    </source>
</evidence>
<evidence type="ECO:0000256" key="10">
    <source>
        <dbReference type="ARBA" id="ARBA00023180"/>
    </source>
</evidence>
<evidence type="ECO:0000256" key="13">
    <source>
        <dbReference type="PIRNR" id="PIRNR000641"/>
    </source>
</evidence>
<protein>
    <recommendedName>
        <fullName evidence="13">Receptor-like serine/threonine-protein kinase</fullName>
        <ecNumber evidence="13">2.7.11.1</ecNumber>
    </recommendedName>
</protein>
<dbReference type="Gene3D" id="3.30.200.20">
    <property type="entry name" value="Phosphorylase Kinase, domain 1"/>
    <property type="match status" value="1"/>
</dbReference>
<evidence type="ECO:0000256" key="6">
    <source>
        <dbReference type="ARBA" id="ARBA00022741"/>
    </source>
</evidence>
<keyword evidence="14" id="KW-0472">Membrane</keyword>
<reference evidence="18 19" key="1">
    <citation type="submission" date="2024-12" db="EMBL/GenBank/DDBJ databases">
        <title>The unique morphological basis and parallel evolutionary history of personate flowers in Penstemon.</title>
        <authorList>
            <person name="Depatie T.H."/>
            <person name="Wessinger C.A."/>
        </authorList>
    </citation>
    <scope>NUCLEOTIDE SEQUENCE [LARGE SCALE GENOMIC DNA]</scope>
    <source>
        <strain evidence="18">WTNN_2</strain>
        <tissue evidence="18">Leaf</tissue>
    </source>
</reference>
<dbReference type="PIRSF" id="PIRSF000641">
    <property type="entry name" value="SRK"/>
    <property type="match status" value="1"/>
</dbReference>
<dbReference type="SMART" id="SM00108">
    <property type="entry name" value="B_lectin"/>
    <property type="match status" value="1"/>
</dbReference>
<proteinExistence type="inferred from homology"/>
<dbReference type="InterPro" id="IPR036426">
    <property type="entry name" value="Bulb-type_lectin_dom_sf"/>
</dbReference>
<keyword evidence="8 13" id="KW-0067">ATP-binding</keyword>
<dbReference type="InterPro" id="IPR001245">
    <property type="entry name" value="Ser-Thr/Tyr_kinase_cat_dom"/>
</dbReference>
<evidence type="ECO:0000256" key="14">
    <source>
        <dbReference type="SAM" id="Phobius"/>
    </source>
</evidence>
<dbReference type="PANTHER" id="PTHR27002">
    <property type="entry name" value="RECEPTOR-LIKE SERINE/THREONINE-PROTEIN KINASE SD1-8"/>
    <property type="match status" value="1"/>
</dbReference>
<gene>
    <name evidence="18" type="ORF">ACJIZ3_020879</name>
</gene>
<feature type="transmembrane region" description="Helical" evidence="14">
    <location>
        <begin position="420"/>
        <end position="442"/>
    </location>
</feature>
<evidence type="ECO:0000259" key="17">
    <source>
        <dbReference type="PROSITE" id="PS50927"/>
    </source>
</evidence>
<dbReference type="InterPro" id="IPR000719">
    <property type="entry name" value="Prot_kinase_dom"/>
</dbReference>
<keyword evidence="3 13" id="KW-0723">Serine/threonine-protein kinase</keyword>
<dbReference type="GO" id="GO:0004674">
    <property type="term" value="F:protein serine/threonine kinase activity"/>
    <property type="evidence" value="ECO:0007669"/>
    <property type="project" value="UniProtKB-KW"/>
</dbReference>
<evidence type="ECO:0000256" key="15">
    <source>
        <dbReference type="SAM" id="SignalP"/>
    </source>
</evidence>
<comment type="similarity">
    <text evidence="13">Belongs to the protein kinase superfamily. Ser/Thr protein kinase family.</text>
</comment>
<dbReference type="InterPro" id="IPR024171">
    <property type="entry name" value="SRK-like_kinase"/>
</dbReference>
<keyword evidence="7 13" id="KW-0418">Kinase</keyword>
<comment type="subcellular location">
    <subcellularLocation>
        <location evidence="1">Cell membrane</location>
        <topology evidence="1">Single-pass type I membrane protein</topology>
    </subcellularLocation>
</comment>
<keyword evidence="5 15" id="KW-0732">Signal</keyword>
<dbReference type="AlphaFoldDB" id="A0ABD3SK32"/>
<dbReference type="PROSITE" id="PS50927">
    <property type="entry name" value="BULB_LECTIN"/>
    <property type="match status" value="1"/>
</dbReference>
<evidence type="ECO:0000256" key="7">
    <source>
        <dbReference type="ARBA" id="ARBA00022777"/>
    </source>
</evidence>
<comment type="catalytic activity">
    <reaction evidence="11 13">
        <text>L-threonyl-[protein] + ATP = O-phospho-L-threonyl-[protein] + ADP + H(+)</text>
        <dbReference type="Rhea" id="RHEA:46608"/>
        <dbReference type="Rhea" id="RHEA-COMP:11060"/>
        <dbReference type="Rhea" id="RHEA-COMP:11605"/>
        <dbReference type="ChEBI" id="CHEBI:15378"/>
        <dbReference type="ChEBI" id="CHEBI:30013"/>
        <dbReference type="ChEBI" id="CHEBI:30616"/>
        <dbReference type="ChEBI" id="CHEBI:61977"/>
        <dbReference type="ChEBI" id="CHEBI:456216"/>
        <dbReference type="EC" id="2.7.11.1"/>
    </reaction>
</comment>
<evidence type="ECO:0000256" key="12">
    <source>
        <dbReference type="ARBA" id="ARBA00048679"/>
    </source>
</evidence>
<dbReference type="EC" id="2.7.11.1" evidence="13"/>
<dbReference type="GO" id="GO:0005886">
    <property type="term" value="C:plasma membrane"/>
    <property type="evidence" value="ECO:0007669"/>
    <property type="project" value="UniProtKB-SubCell"/>
</dbReference>
<feature type="domain" description="Protein kinase" evidence="16">
    <location>
        <begin position="496"/>
        <end position="763"/>
    </location>
</feature>
<keyword evidence="9" id="KW-1015">Disulfide bond</keyword>
<evidence type="ECO:0000259" key="16">
    <source>
        <dbReference type="PROSITE" id="PS50011"/>
    </source>
</evidence>
<comment type="caution">
    <text evidence="18">The sequence shown here is derived from an EMBL/GenBank/DDBJ whole genome shotgun (WGS) entry which is preliminary data.</text>
</comment>
<feature type="domain" description="Bulb-type lectin" evidence="17">
    <location>
        <begin position="19"/>
        <end position="138"/>
    </location>
</feature>
<evidence type="ECO:0000256" key="4">
    <source>
        <dbReference type="ARBA" id="ARBA00022679"/>
    </source>
</evidence>
<feature type="chain" id="PRO_5044874074" description="Receptor-like serine/threonine-protein kinase" evidence="15">
    <location>
        <begin position="19"/>
        <end position="794"/>
    </location>
</feature>
<dbReference type="SMART" id="SM00220">
    <property type="entry name" value="S_TKc"/>
    <property type="match status" value="1"/>
</dbReference>
<dbReference type="InterPro" id="IPR001480">
    <property type="entry name" value="Bulb-type_lectin_dom"/>
</dbReference>
<dbReference type="SUPFAM" id="SSF51110">
    <property type="entry name" value="alpha-D-mannose-specific plant lectins"/>
    <property type="match status" value="1"/>
</dbReference>
<evidence type="ECO:0000313" key="18">
    <source>
        <dbReference type="EMBL" id="KAL3824850.1"/>
    </source>
</evidence>
<dbReference type="InterPro" id="IPR011009">
    <property type="entry name" value="Kinase-like_dom_sf"/>
</dbReference>